<dbReference type="Proteomes" id="UP001324634">
    <property type="component" value="Chromosome"/>
</dbReference>
<feature type="coiled-coil region" evidence="1">
    <location>
        <begin position="1415"/>
        <end position="1442"/>
    </location>
</feature>
<dbReference type="Pfam" id="PF13884">
    <property type="entry name" value="Peptidase_S74"/>
    <property type="match status" value="1"/>
</dbReference>
<keyword evidence="1" id="KW-0175">Coiled coil</keyword>
<feature type="chain" id="PRO_5043332248" evidence="2">
    <location>
        <begin position="19"/>
        <end position="1456"/>
    </location>
</feature>
<dbReference type="PROSITE" id="PS51688">
    <property type="entry name" value="ICA"/>
    <property type="match status" value="1"/>
</dbReference>
<dbReference type="KEGG" id="psti:SOO65_15200"/>
<gene>
    <name evidence="4" type="ORF">SOO65_15200</name>
</gene>
<evidence type="ECO:0000259" key="3">
    <source>
        <dbReference type="PROSITE" id="PS51688"/>
    </source>
</evidence>
<evidence type="ECO:0000313" key="4">
    <source>
        <dbReference type="EMBL" id="WPU64042.1"/>
    </source>
</evidence>
<proteinExistence type="predicted"/>
<dbReference type="EMBL" id="CP139487">
    <property type="protein sequence ID" value="WPU64042.1"/>
    <property type="molecule type" value="Genomic_DNA"/>
</dbReference>
<name>A0AAX4HL49_9BACT</name>
<feature type="signal peptide" evidence="2">
    <location>
        <begin position="1"/>
        <end position="18"/>
    </location>
</feature>
<reference evidence="4 5" key="1">
    <citation type="submission" date="2023-11" db="EMBL/GenBank/DDBJ databases">
        <title>Peredibacter starrii A3.12.</title>
        <authorList>
            <person name="Mitchell R.J."/>
        </authorList>
    </citation>
    <scope>NUCLEOTIDE SEQUENCE [LARGE SCALE GENOMIC DNA]</scope>
    <source>
        <strain evidence="4 5">A3.12</strain>
    </source>
</reference>
<accession>A0AAX4HL49</accession>
<evidence type="ECO:0000256" key="1">
    <source>
        <dbReference type="SAM" id="Coils"/>
    </source>
</evidence>
<feature type="domain" description="Peptidase S74" evidence="3">
    <location>
        <begin position="1332"/>
        <end position="1429"/>
    </location>
</feature>
<keyword evidence="5" id="KW-1185">Reference proteome</keyword>
<organism evidence="4 5">
    <name type="scientific">Peredibacter starrii</name>
    <dbReference type="NCBI Taxonomy" id="28202"/>
    <lineage>
        <taxon>Bacteria</taxon>
        <taxon>Pseudomonadati</taxon>
        <taxon>Bdellovibrionota</taxon>
        <taxon>Bacteriovoracia</taxon>
        <taxon>Bacteriovoracales</taxon>
        <taxon>Bacteriovoracaceae</taxon>
        <taxon>Peredibacter</taxon>
    </lineage>
</organism>
<dbReference type="InterPro" id="IPR030392">
    <property type="entry name" value="S74_ICA"/>
</dbReference>
<sequence length="1456" mass="150722">MKGLSTLLILLVLSTACNQVGDILGSNILVNVKEKNNKPVINQVKIQNDQIIVSGSHLDSVTTAKVGAHDFQIESKTSDKLVLNAKSALSFIVGQTFELIISSASASATFPFTFDLQNGQVTAAKLHHMNASNGDFLQFNGTTWAPASISTNQVYVGTYNATTDTPNLSGGVAAAGAYYIVTTAGSQDLGSGIMNFDVGDWVISDGTNWSKVAVGTNTVSNFNGRTGAVVPLSGDYSWSMLTKAAGKLTGSKLQEIADVDVTGIQDEDILQWNAGTSKWEVTPVPVPVITAGSITNTQIANSAVDSNKIVDGTIVNVDISATAAIDQAKISNLTTDLGNKEPKITAGTAAQYWSGTKTWQNLNPAVLGSTLTGFSSTTGAITAADTVLSAFNKLSGNIGIATASQANYVLKAGDTMSGPLAMGNNKITGLATPTAGTDAATKDYVDTKAGTASQWTTVGSDIQYSAGNVVIGTTTAESMLHLKGEGSVGATVHRVSDLHPPFLSLTRSRGTAGSETKVQVGDNLGQLRFRGLTRNNTNTADTSLILSQIIAQVEAVDGDQKASSKLGFYTAANSESATVKMTITSAGDVGIGTATPLDKLSVIGNVALSGGVRMKSDTVNYVELLAPAGLGSNLSFRLPASNGTTGQALITDGAGNLSWSTVSSGTPADGSITLEKLAGASDATKYLKGDKTWGTFITDVLASTFATVTPSNTIIANGDSLQTIVNKTQGQISNLASNSLNKTGTDTITGTLTINAATGALKIPATPSGIDLTDAANVQYVQNYVDTFGKWNKNGPDIYYNGGNVGIGTNAPIARLHIKDSQDGLIIAQVENTSTGTAASSTLNAVSDGAGIGVEAFSSTFPGNWGTVPKADSVTLRAHSGSPSANMLVGTSTAVPLHLMVQSTPRMTFLPNGYTGIGTTAPNHHLEVNTEADAITKMGIFNTHATGTTTNTQLFASNEKNSIALGILGTSNTNLGYGSPGDSYIYNSGGTSTGKNFNIINNQSGGIKFYAGSTALSGIPKFMIDGSTGNIGIGTNSPTSFLHMFSEGTTFKEMKIDAARNNSGAYGITFSKSRGTSAARTQTLNNDALGDLNFIGFTDAGVVAPDSSARIRAYAEENLTATGYGGAIAFQTVTAGTATMSERMRINSAGNVGIGTNTPSHRLSVLDSTAPNGTNTGVFYAALGADASLGPLSFNVWGNPSATAANRFMGIAAADFTGVRSLILNMASNGAQGKVGIGTTNPAAMLDITGQGWIRETAGGGLAASAGRGLKLEYTTVSDSGLIQAYDYSTAAPKTLSLQTLGGDVGIGTTTPGYRLHVNGSVAGTGAYNALSDRRYKKDFEKIPDALERVVALNGFYYKWRQSEHPDMQFEKGRDMGVIAQEVQKVFPEAVSTDKKSGIMSVAYSKLIAPIIEAIKDLFGQVTALKREVASVKEENAALKAYICGKDPKAPFCKKK</sequence>
<protein>
    <submittedName>
        <fullName evidence="4">Tail fiber domain-containing protein</fullName>
    </submittedName>
</protein>
<dbReference type="PROSITE" id="PS51257">
    <property type="entry name" value="PROKAR_LIPOPROTEIN"/>
    <property type="match status" value="1"/>
</dbReference>
<keyword evidence="2" id="KW-0732">Signal</keyword>
<dbReference type="RefSeq" id="WP_321392002.1">
    <property type="nucleotide sequence ID" value="NZ_CP139487.1"/>
</dbReference>
<evidence type="ECO:0000313" key="5">
    <source>
        <dbReference type="Proteomes" id="UP001324634"/>
    </source>
</evidence>
<evidence type="ECO:0000256" key="2">
    <source>
        <dbReference type="SAM" id="SignalP"/>
    </source>
</evidence>